<protein>
    <submittedName>
        <fullName evidence="1">PKD_channel domain-containing protein</fullName>
    </submittedName>
</protein>
<evidence type="ECO:0000313" key="1">
    <source>
        <dbReference type="WBParaSite" id="BTMF_0000901501-mRNA-1"/>
    </source>
</evidence>
<sequence length="42" mass="5037">LIEQFVVSQKKFTAKFNFLWNFDDNVVVISIQLLIDRFLLAY</sequence>
<accession>A0A0R3QMT0</accession>
<reference evidence="1" key="1">
    <citation type="submission" date="2017-02" db="UniProtKB">
        <authorList>
            <consortium name="WormBaseParasite"/>
        </authorList>
    </citation>
    <scope>IDENTIFICATION</scope>
</reference>
<dbReference type="WBParaSite" id="BTMF_0000901501-mRNA-1">
    <property type="protein sequence ID" value="BTMF_0000901501-mRNA-1"/>
    <property type="gene ID" value="BTMF_0000901501"/>
</dbReference>
<organism evidence="1">
    <name type="scientific">Brugia timori</name>
    <dbReference type="NCBI Taxonomy" id="42155"/>
    <lineage>
        <taxon>Eukaryota</taxon>
        <taxon>Metazoa</taxon>
        <taxon>Ecdysozoa</taxon>
        <taxon>Nematoda</taxon>
        <taxon>Chromadorea</taxon>
        <taxon>Rhabditida</taxon>
        <taxon>Spirurina</taxon>
        <taxon>Spiruromorpha</taxon>
        <taxon>Filarioidea</taxon>
        <taxon>Onchocercidae</taxon>
        <taxon>Brugia</taxon>
    </lineage>
</organism>
<proteinExistence type="predicted"/>
<name>A0A0R3QMT0_9BILA</name>
<dbReference type="AlphaFoldDB" id="A0A0R3QMT0"/>